<evidence type="ECO:0000259" key="1">
    <source>
        <dbReference type="PROSITE" id="PS51819"/>
    </source>
</evidence>
<dbReference type="SUPFAM" id="SSF54593">
    <property type="entry name" value="Glyoxalase/Bleomycin resistance protein/Dihydroxybiphenyl dioxygenase"/>
    <property type="match status" value="1"/>
</dbReference>
<reference evidence="2 3" key="1">
    <citation type="journal article" date="2009" name="Int. J. Syst. Evol. Microbiol.">
        <title>Paenibacillus contaminans sp. nov., isolated from a contaminated laboratory plate.</title>
        <authorList>
            <person name="Chou J.H."/>
            <person name="Lee J.H."/>
            <person name="Lin M.C."/>
            <person name="Chang P.S."/>
            <person name="Arun A.B."/>
            <person name="Young C.C."/>
            <person name="Chen W.M."/>
        </authorList>
    </citation>
    <scope>NUCLEOTIDE SEQUENCE [LARGE SCALE GENOMIC DNA]</scope>
    <source>
        <strain evidence="2 3">CKOBP-6</strain>
    </source>
</reference>
<organism evidence="2 3">
    <name type="scientific">Paenibacillus contaminans</name>
    <dbReference type="NCBI Taxonomy" id="450362"/>
    <lineage>
        <taxon>Bacteria</taxon>
        <taxon>Bacillati</taxon>
        <taxon>Bacillota</taxon>
        <taxon>Bacilli</taxon>
        <taxon>Bacillales</taxon>
        <taxon>Paenibacillaceae</taxon>
        <taxon>Paenibacillus</taxon>
    </lineage>
</organism>
<evidence type="ECO:0000313" key="3">
    <source>
        <dbReference type="Proteomes" id="UP000250369"/>
    </source>
</evidence>
<dbReference type="Gene3D" id="3.10.180.10">
    <property type="entry name" value="2,3-Dihydroxybiphenyl 1,2-Dioxygenase, domain 1"/>
    <property type="match status" value="1"/>
</dbReference>
<dbReference type="EMBL" id="QMFB01000001">
    <property type="protein sequence ID" value="RAV23301.1"/>
    <property type="molecule type" value="Genomic_DNA"/>
</dbReference>
<dbReference type="Pfam" id="PF00903">
    <property type="entry name" value="Glyoxalase"/>
    <property type="match status" value="1"/>
</dbReference>
<protein>
    <recommendedName>
        <fullName evidence="1">VOC domain-containing protein</fullName>
    </recommendedName>
</protein>
<feature type="domain" description="VOC" evidence="1">
    <location>
        <begin position="9"/>
        <end position="130"/>
    </location>
</feature>
<dbReference type="Proteomes" id="UP000250369">
    <property type="component" value="Unassembled WGS sequence"/>
</dbReference>
<accession>A0A329MTS2</accession>
<proteinExistence type="predicted"/>
<dbReference type="InterPro" id="IPR029068">
    <property type="entry name" value="Glyas_Bleomycin-R_OHBP_Dase"/>
</dbReference>
<keyword evidence="3" id="KW-1185">Reference proteome</keyword>
<dbReference type="InterPro" id="IPR037523">
    <property type="entry name" value="VOC_core"/>
</dbReference>
<dbReference type="InterPro" id="IPR004360">
    <property type="entry name" value="Glyas_Fos-R_dOase_dom"/>
</dbReference>
<gene>
    <name evidence="2" type="ORF">DQG23_03660</name>
</gene>
<sequence>MYRLEQTKFIDELTLGIPVDHLQEAISWYQHYLGCELIQPLYGYADMRLGKNQKILLFIPDDGVFFAGPSYKENPHYLLRLLVNDIEEFHRFLTSSGVEAGEIVGEEGAALGRSFIFSDPYRNRLLAWTGFHCDPSKDLLKDL</sequence>
<dbReference type="CDD" id="cd06587">
    <property type="entry name" value="VOC"/>
    <property type="match status" value="1"/>
</dbReference>
<dbReference type="AlphaFoldDB" id="A0A329MTS2"/>
<name>A0A329MTS2_9BACL</name>
<comment type="caution">
    <text evidence="2">The sequence shown here is derived from an EMBL/GenBank/DDBJ whole genome shotgun (WGS) entry which is preliminary data.</text>
</comment>
<evidence type="ECO:0000313" key="2">
    <source>
        <dbReference type="EMBL" id="RAV23301.1"/>
    </source>
</evidence>
<dbReference type="PROSITE" id="PS51819">
    <property type="entry name" value="VOC"/>
    <property type="match status" value="1"/>
</dbReference>